<evidence type="ECO:0000313" key="2">
    <source>
        <dbReference type="EMBL" id="CAB0033417.1"/>
    </source>
</evidence>
<evidence type="ECO:0000313" key="3">
    <source>
        <dbReference type="Proteomes" id="UP000479190"/>
    </source>
</evidence>
<feature type="region of interest" description="Disordered" evidence="1">
    <location>
        <begin position="320"/>
        <end position="388"/>
    </location>
</feature>
<name>A0A6H5I889_9HYME</name>
<dbReference type="EMBL" id="CADCXV010000708">
    <property type="protein sequence ID" value="CAB0033417.1"/>
    <property type="molecule type" value="Genomic_DNA"/>
</dbReference>
<dbReference type="Proteomes" id="UP000479190">
    <property type="component" value="Unassembled WGS sequence"/>
</dbReference>
<accession>A0A6H5I889</accession>
<feature type="compositionally biased region" description="Basic and acidic residues" evidence="1">
    <location>
        <begin position="334"/>
        <end position="348"/>
    </location>
</feature>
<feature type="compositionally biased region" description="Polar residues" evidence="1">
    <location>
        <begin position="378"/>
        <end position="388"/>
    </location>
</feature>
<reference evidence="2 3" key="1">
    <citation type="submission" date="2020-02" db="EMBL/GenBank/DDBJ databases">
        <authorList>
            <person name="Ferguson B K."/>
        </authorList>
    </citation>
    <scope>NUCLEOTIDE SEQUENCE [LARGE SCALE GENOMIC DNA]</scope>
</reference>
<evidence type="ECO:0000256" key="1">
    <source>
        <dbReference type="SAM" id="MobiDB-lite"/>
    </source>
</evidence>
<dbReference type="AlphaFoldDB" id="A0A6H5I889"/>
<sequence>MFNRARHRAAFNTSSSFLDLSLLYCCAGRVPHPTAAIAAAATATAAEVAHNQGGAARLYEVSQMPLYNRPRAHEYYPWTEISASSNDRPPLSLSAARHWLHSGIFNVTPGQFIKSVPGTCWTRARLFDVGPRARDKQSKRVYGGMCTVRASEREGVKHRVQFYVENLKTADDARFDTLYSLKLVLLRAMSTRQTPLPFLLILSSRAAAAAPAAPTLRSTVYISILHPGHAIHSCAGAGKGARVGGRVCPSRRRRSVSGKKCETSLISCVYALRSVAKSRGCGVGAAWSACRASGEGSRPAGIKDASPFARREPYYTRAPEFTSPNRILPRPTYPRREEYHRDFRRDNTRNYQSNRPANVHEIDIHETEEEFPRDDVSAESNQQGSGNE</sequence>
<protein>
    <submittedName>
        <fullName evidence="2">Uncharacterized protein</fullName>
    </submittedName>
</protein>
<proteinExistence type="predicted"/>
<gene>
    <name evidence="2" type="ORF">TBRA_LOCUS5326</name>
</gene>
<keyword evidence="3" id="KW-1185">Reference proteome</keyword>
<organism evidence="2 3">
    <name type="scientific">Trichogramma brassicae</name>
    <dbReference type="NCBI Taxonomy" id="86971"/>
    <lineage>
        <taxon>Eukaryota</taxon>
        <taxon>Metazoa</taxon>
        <taxon>Ecdysozoa</taxon>
        <taxon>Arthropoda</taxon>
        <taxon>Hexapoda</taxon>
        <taxon>Insecta</taxon>
        <taxon>Pterygota</taxon>
        <taxon>Neoptera</taxon>
        <taxon>Endopterygota</taxon>
        <taxon>Hymenoptera</taxon>
        <taxon>Apocrita</taxon>
        <taxon>Proctotrupomorpha</taxon>
        <taxon>Chalcidoidea</taxon>
        <taxon>Trichogrammatidae</taxon>
        <taxon>Trichogramma</taxon>
    </lineage>
</organism>